<dbReference type="Proteomes" id="UP000523079">
    <property type="component" value="Unassembled WGS sequence"/>
</dbReference>
<keyword evidence="4" id="KW-0238">DNA-binding</keyword>
<dbReference type="SUPFAM" id="SSF88946">
    <property type="entry name" value="Sigma2 domain of RNA polymerase sigma factors"/>
    <property type="match status" value="1"/>
</dbReference>
<dbReference type="GO" id="GO:0016987">
    <property type="term" value="F:sigma factor activity"/>
    <property type="evidence" value="ECO:0007669"/>
    <property type="project" value="UniProtKB-KW"/>
</dbReference>
<dbReference type="InterPro" id="IPR014284">
    <property type="entry name" value="RNA_pol_sigma-70_dom"/>
</dbReference>
<keyword evidence="10" id="KW-1185">Reference proteome</keyword>
<keyword evidence="2" id="KW-0805">Transcription regulation</keyword>
<dbReference type="InterPro" id="IPR039425">
    <property type="entry name" value="RNA_pol_sigma-70-like"/>
</dbReference>
<protein>
    <submittedName>
        <fullName evidence="9">RNA polymerase sigma-70 factor (ECF subfamily)</fullName>
    </submittedName>
</protein>
<dbReference type="GO" id="GO:0006352">
    <property type="term" value="P:DNA-templated transcription initiation"/>
    <property type="evidence" value="ECO:0007669"/>
    <property type="project" value="InterPro"/>
</dbReference>
<dbReference type="Gene3D" id="1.10.1740.10">
    <property type="match status" value="1"/>
</dbReference>
<keyword evidence="5" id="KW-0804">Transcription</keyword>
<dbReference type="InterPro" id="IPR013249">
    <property type="entry name" value="RNA_pol_sigma70_r4_t2"/>
</dbReference>
<dbReference type="GO" id="GO:0003677">
    <property type="term" value="F:DNA binding"/>
    <property type="evidence" value="ECO:0007669"/>
    <property type="project" value="UniProtKB-KW"/>
</dbReference>
<evidence type="ECO:0000256" key="5">
    <source>
        <dbReference type="ARBA" id="ARBA00023163"/>
    </source>
</evidence>
<evidence type="ECO:0000256" key="3">
    <source>
        <dbReference type="ARBA" id="ARBA00023082"/>
    </source>
</evidence>
<comment type="similarity">
    <text evidence="1">Belongs to the sigma-70 factor family. ECF subfamily.</text>
</comment>
<feature type="domain" description="RNA polymerase sigma factor 70 region 4 type 2" evidence="8">
    <location>
        <begin position="145"/>
        <end position="194"/>
    </location>
</feature>
<dbReference type="Pfam" id="PF08281">
    <property type="entry name" value="Sigma70_r4_2"/>
    <property type="match status" value="1"/>
</dbReference>
<evidence type="ECO:0000259" key="8">
    <source>
        <dbReference type="Pfam" id="PF08281"/>
    </source>
</evidence>
<dbReference type="EMBL" id="JACGWT010000007">
    <property type="protein sequence ID" value="MBA8796240.1"/>
    <property type="molecule type" value="Genomic_DNA"/>
</dbReference>
<proteinExistence type="inferred from homology"/>
<dbReference type="AlphaFoldDB" id="A0A7W3IW50"/>
<dbReference type="CDD" id="cd06171">
    <property type="entry name" value="Sigma70_r4"/>
    <property type="match status" value="1"/>
</dbReference>
<organism evidence="9 10">
    <name type="scientific">Microlunatus kandeliicorticis</name>
    <dbReference type="NCBI Taxonomy" id="1759536"/>
    <lineage>
        <taxon>Bacteria</taxon>
        <taxon>Bacillati</taxon>
        <taxon>Actinomycetota</taxon>
        <taxon>Actinomycetes</taxon>
        <taxon>Propionibacteriales</taxon>
        <taxon>Propionibacteriaceae</taxon>
        <taxon>Microlunatus</taxon>
    </lineage>
</organism>
<evidence type="ECO:0000256" key="4">
    <source>
        <dbReference type="ARBA" id="ARBA00023125"/>
    </source>
</evidence>
<dbReference type="InterPro" id="IPR007627">
    <property type="entry name" value="RNA_pol_sigma70_r2"/>
</dbReference>
<gene>
    <name evidence="9" type="ORF">FHX74_003893</name>
</gene>
<dbReference type="InterPro" id="IPR013325">
    <property type="entry name" value="RNA_pol_sigma_r2"/>
</dbReference>
<feature type="region of interest" description="Disordered" evidence="6">
    <location>
        <begin position="103"/>
        <end position="132"/>
    </location>
</feature>
<reference evidence="9 10" key="1">
    <citation type="submission" date="2020-07" db="EMBL/GenBank/DDBJ databases">
        <title>Sequencing the genomes of 1000 actinobacteria strains.</title>
        <authorList>
            <person name="Klenk H.-P."/>
        </authorList>
    </citation>
    <scope>NUCLEOTIDE SEQUENCE [LARGE SCALE GENOMIC DNA]</scope>
    <source>
        <strain evidence="9 10">DSM 100723</strain>
    </source>
</reference>
<evidence type="ECO:0000256" key="1">
    <source>
        <dbReference type="ARBA" id="ARBA00010641"/>
    </source>
</evidence>
<evidence type="ECO:0000259" key="7">
    <source>
        <dbReference type="Pfam" id="PF04542"/>
    </source>
</evidence>
<comment type="caution">
    <text evidence="9">The sequence shown here is derived from an EMBL/GenBank/DDBJ whole genome shotgun (WGS) entry which is preliminary data.</text>
</comment>
<evidence type="ECO:0000313" key="9">
    <source>
        <dbReference type="EMBL" id="MBA8796240.1"/>
    </source>
</evidence>
<evidence type="ECO:0000256" key="6">
    <source>
        <dbReference type="SAM" id="MobiDB-lite"/>
    </source>
</evidence>
<dbReference type="InterPro" id="IPR036388">
    <property type="entry name" value="WH-like_DNA-bd_sf"/>
</dbReference>
<dbReference type="SUPFAM" id="SSF88659">
    <property type="entry name" value="Sigma3 and sigma4 domains of RNA polymerase sigma factors"/>
    <property type="match status" value="1"/>
</dbReference>
<dbReference type="Pfam" id="PF04542">
    <property type="entry name" value="Sigma70_r2"/>
    <property type="match status" value="1"/>
</dbReference>
<dbReference type="NCBIfam" id="TIGR02937">
    <property type="entry name" value="sigma70-ECF"/>
    <property type="match status" value="1"/>
</dbReference>
<evidence type="ECO:0000256" key="2">
    <source>
        <dbReference type="ARBA" id="ARBA00023015"/>
    </source>
</evidence>
<accession>A0A7W3IW50</accession>
<sequence>MSQDHETAPEELPGRSSVSETALVARAQDGDVESFEILLRRYQGRVYRLAVRMLFDRAEAEDVVQDTFVLVWRRLPTLADPTVFATWVYQIATRRCLSLLRTRGRRQTDPTEQETLTRVQDEQQPDRVEGDPEAAATYAAQLRGLDQVLRTLSDDQRACWVLRELHELSYAEIAYAMQLPVSTVRGRIARARQNIVEGMRSWR</sequence>
<feature type="domain" description="RNA polymerase sigma-70 region 2" evidence="7">
    <location>
        <begin position="38"/>
        <end position="106"/>
    </location>
</feature>
<feature type="region of interest" description="Disordered" evidence="6">
    <location>
        <begin position="1"/>
        <end position="20"/>
    </location>
</feature>
<keyword evidence="3" id="KW-0731">Sigma factor</keyword>
<name>A0A7W3IW50_9ACTN</name>
<dbReference type="InterPro" id="IPR013324">
    <property type="entry name" value="RNA_pol_sigma_r3/r4-like"/>
</dbReference>
<dbReference type="PANTHER" id="PTHR43133">
    <property type="entry name" value="RNA POLYMERASE ECF-TYPE SIGMA FACTO"/>
    <property type="match status" value="1"/>
</dbReference>
<dbReference type="Gene3D" id="1.10.10.10">
    <property type="entry name" value="Winged helix-like DNA-binding domain superfamily/Winged helix DNA-binding domain"/>
    <property type="match status" value="1"/>
</dbReference>
<evidence type="ECO:0000313" key="10">
    <source>
        <dbReference type="Proteomes" id="UP000523079"/>
    </source>
</evidence>
<dbReference type="PANTHER" id="PTHR43133:SF8">
    <property type="entry name" value="RNA POLYMERASE SIGMA FACTOR HI_1459-RELATED"/>
    <property type="match status" value="1"/>
</dbReference>
<dbReference type="RefSeq" id="WP_182561864.1">
    <property type="nucleotide sequence ID" value="NZ_JACGWT010000007.1"/>
</dbReference>
<feature type="compositionally biased region" description="Basic and acidic residues" evidence="6">
    <location>
        <begin position="119"/>
        <end position="130"/>
    </location>
</feature>